<keyword evidence="3" id="KW-1185">Reference proteome</keyword>
<dbReference type="EMBL" id="CAMPGE010007051">
    <property type="protein sequence ID" value="CAI2365975.1"/>
    <property type="molecule type" value="Genomic_DNA"/>
</dbReference>
<evidence type="ECO:0000313" key="3">
    <source>
        <dbReference type="Proteomes" id="UP001295684"/>
    </source>
</evidence>
<feature type="region of interest" description="Disordered" evidence="1">
    <location>
        <begin position="1"/>
        <end position="41"/>
    </location>
</feature>
<accession>A0AAD1UFL0</accession>
<dbReference type="Proteomes" id="UP001295684">
    <property type="component" value="Unassembled WGS sequence"/>
</dbReference>
<gene>
    <name evidence="2" type="ORF">ECRASSUSDP1_LOCUS7244</name>
</gene>
<evidence type="ECO:0000313" key="2">
    <source>
        <dbReference type="EMBL" id="CAI2365975.1"/>
    </source>
</evidence>
<comment type="caution">
    <text evidence="2">The sequence shown here is derived from an EMBL/GenBank/DDBJ whole genome shotgun (WGS) entry which is preliminary data.</text>
</comment>
<protein>
    <submittedName>
        <fullName evidence="2">Uncharacterized protein</fullName>
    </submittedName>
</protein>
<organism evidence="2 3">
    <name type="scientific">Euplotes crassus</name>
    <dbReference type="NCBI Taxonomy" id="5936"/>
    <lineage>
        <taxon>Eukaryota</taxon>
        <taxon>Sar</taxon>
        <taxon>Alveolata</taxon>
        <taxon>Ciliophora</taxon>
        <taxon>Intramacronucleata</taxon>
        <taxon>Spirotrichea</taxon>
        <taxon>Hypotrichia</taxon>
        <taxon>Euplotida</taxon>
        <taxon>Euplotidae</taxon>
        <taxon>Moneuplotes</taxon>
    </lineage>
</organism>
<dbReference type="AlphaFoldDB" id="A0AAD1UFL0"/>
<feature type="compositionally biased region" description="Basic and acidic residues" evidence="1">
    <location>
        <begin position="1"/>
        <end position="11"/>
    </location>
</feature>
<sequence>MGCKEDVKDDSIEMNIDTQRRSTSKTNANKRPTVTNDVKKSTDPRLKTLDEVDSRVRYVNSIFQRYQFTNKTHYFTRLTQILQSLLSIRSELDSIHLGPAEDHAREVLIKNEKIDKKLCILIKKVSDYLPPQQDEELKCTQASDNMQLSNEGSQTRSEVVALLPKSHEGKQGFYSPKIHSGEAKEHQLQSSSSNMKILSDYLRDVLHLLKGKDTCKMTSLYISLDKPTTTPLLKKILKFSLPPLRCVTLWNIPKSSNLVKKLLTSCIPQSGLKRLRISAKDLIGIQGYLPSIMEASYRVSEAIVLDSFIINEQQLKKVFMAARLTKEIEFVECKFRLPRLPEISKCLKSTTIKKITLNKCDGYNHSDWANHQKELENLITGFSDSDLKKSLQKVYLSFDGEIDMRYMHFLFRKVGLDHVKVEGDFLGSYLQSV</sequence>
<name>A0AAD1UFL0_EUPCR</name>
<proteinExistence type="predicted"/>
<evidence type="ECO:0000256" key="1">
    <source>
        <dbReference type="SAM" id="MobiDB-lite"/>
    </source>
</evidence>
<feature type="compositionally biased region" description="Polar residues" evidence="1">
    <location>
        <begin position="24"/>
        <end position="36"/>
    </location>
</feature>
<reference evidence="2" key="1">
    <citation type="submission" date="2023-07" db="EMBL/GenBank/DDBJ databases">
        <authorList>
            <consortium name="AG Swart"/>
            <person name="Singh M."/>
            <person name="Singh A."/>
            <person name="Seah K."/>
            <person name="Emmerich C."/>
        </authorList>
    </citation>
    <scope>NUCLEOTIDE SEQUENCE</scope>
    <source>
        <strain evidence="2">DP1</strain>
    </source>
</reference>